<accession>A0ABU0TX09</accession>
<evidence type="ECO:0000256" key="1">
    <source>
        <dbReference type="SAM" id="SignalP"/>
    </source>
</evidence>
<proteinExistence type="predicted"/>
<protein>
    <recommendedName>
        <fullName evidence="4">Lactococcin 972 family bacteriocin</fullName>
    </recommendedName>
</protein>
<evidence type="ECO:0000313" key="2">
    <source>
        <dbReference type="EMBL" id="MDQ1124191.1"/>
    </source>
</evidence>
<feature type="chain" id="PRO_5045881614" description="Lactococcin 972 family bacteriocin" evidence="1">
    <location>
        <begin position="28"/>
        <end position="97"/>
    </location>
</feature>
<reference evidence="2 3" key="1">
    <citation type="submission" date="2023-07" db="EMBL/GenBank/DDBJ databases">
        <title>Functional and genomic diversity of the sorghum phyllosphere microbiome.</title>
        <authorList>
            <person name="Shade A."/>
        </authorList>
    </citation>
    <scope>NUCLEOTIDE SEQUENCE [LARGE SCALE GENOMIC DNA]</scope>
    <source>
        <strain evidence="2 3">SORGH_AS_1207</strain>
    </source>
</reference>
<gene>
    <name evidence="2" type="ORF">QE412_002764</name>
</gene>
<comment type="caution">
    <text evidence="2">The sequence shown here is derived from an EMBL/GenBank/DDBJ whole genome shotgun (WGS) entry which is preliminary data.</text>
</comment>
<keyword evidence="3" id="KW-1185">Reference proteome</keyword>
<keyword evidence="1" id="KW-0732">Signal</keyword>
<sequence length="97" mass="10187">MKAMKKVVSVALLSAALLTAGAGVAQAQTVYYKGSALSWDHGRIWGVTSFSEVQSGVYEHSATANTTFSGWKNPGVTARAEQFVGTGTATAYWNARG</sequence>
<dbReference type="EMBL" id="JAUTBF010000001">
    <property type="protein sequence ID" value="MDQ1124191.1"/>
    <property type="molecule type" value="Genomic_DNA"/>
</dbReference>
<dbReference type="Proteomes" id="UP001226691">
    <property type="component" value="Unassembled WGS sequence"/>
</dbReference>
<evidence type="ECO:0000313" key="3">
    <source>
        <dbReference type="Proteomes" id="UP001226691"/>
    </source>
</evidence>
<dbReference type="RefSeq" id="WP_307484845.1">
    <property type="nucleotide sequence ID" value="NZ_JAUTBF010000001.1"/>
</dbReference>
<evidence type="ECO:0008006" key="4">
    <source>
        <dbReference type="Google" id="ProtNLM"/>
    </source>
</evidence>
<name>A0ABU0TX09_MICTR</name>
<organism evidence="2 3">
    <name type="scientific">Microbacterium trichothecenolyticum</name>
    <name type="common">Aureobacterium trichothecenolyticum</name>
    <dbReference type="NCBI Taxonomy" id="69370"/>
    <lineage>
        <taxon>Bacteria</taxon>
        <taxon>Bacillati</taxon>
        <taxon>Actinomycetota</taxon>
        <taxon>Actinomycetes</taxon>
        <taxon>Micrococcales</taxon>
        <taxon>Microbacteriaceae</taxon>
        <taxon>Microbacterium</taxon>
    </lineage>
</organism>
<feature type="signal peptide" evidence="1">
    <location>
        <begin position="1"/>
        <end position="27"/>
    </location>
</feature>